<evidence type="ECO:0000313" key="6">
    <source>
        <dbReference type="Proteomes" id="UP000314987"/>
    </source>
</evidence>
<dbReference type="CDD" id="cd21817">
    <property type="entry name" value="IgC1_CH1_IgEG"/>
    <property type="match status" value="1"/>
</dbReference>
<dbReference type="AlphaFoldDB" id="A0A4X2L876"/>
<dbReference type="FunFam" id="2.60.40.10:FF:001540">
    <property type="entry name" value="Immunoglobulin heavy constant gamma 1"/>
    <property type="match status" value="1"/>
</dbReference>
<dbReference type="InterPro" id="IPR036179">
    <property type="entry name" value="Ig-like_dom_sf"/>
</dbReference>
<organism evidence="5 6">
    <name type="scientific">Vombatus ursinus</name>
    <name type="common">Common wombat</name>
    <dbReference type="NCBI Taxonomy" id="29139"/>
    <lineage>
        <taxon>Eukaryota</taxon>
        <taxon>Metazoa</taxon>
        <taxon>Chordata</taxon>
        <taxon>Craniata</taxon>
        <taxon>Vertebrata</taxon>
        <taxon>Euteleostomi</taxon>
        <taxon>Mammalia</taxon>
        <taxon>Metatheria</taxon>
        <taxon>Diprotodontia</taxon>
        <taxon>Vombatidae</taxon>
        <taxon>Vombatus</taxon>
    </lineage>
</organism>
<protein>
    <recommendedName>
        <fullName evidence="4">Ig-like domain-containing protein</fullName>
    </recommendedName>
</protein>
<reference evidence="5" key="3">
    <citation type="submission" date="2025-09" db="UniProtKB">
        <authorList>
            <consortium name="Ensembl"/>
        </authorList>
    </citation>
    <scope>IDENTIFICATION</scope>
</reference>
<sequence>MKQYSEIRPEDHGNAEKEKKQSEREVDGKGDSETRPTAPSVFPLAPCEQETSSKVALACLVSGYFPEPVSVTWNSGTISSGIQTYPSVLQSSGLYSLSSQLTVPAANWPSQSYTCNVAHQATNTKIDKKIEHKTGSGCTCCTCPACEVGGPSVLLFPPNPKDTLTLSRIPKITCKVIDVSDASDVHITWFKGDTKIDGPKLIQEKLNNGTFQVVSALPVAHQDWLNGVVYTCRVDNKELPFPEKKTISHPKGDKKKPEVYVFAPHIEELKHKDTVSLTCLVNNFFPREVVVEWRCNNQDCEENYSTTPTIKENDTFFVYSKLTVRKSKWQENNSYTCTVLHEALPNQHTERTVSASPELIPDENCAETKDGELDGLWTTISIFITLFLLSVCYSATVTLFKVKWIFSSVMELKQPMIPDYRNMMGQGA</sequence>
<feature type="transmembrane region" description="Helical" evidence="3">
    <location>
        <begin position="375"/>
        <end position="400"/>
    </location>
</feature>
<dbReference type="Proteomes" id="UP000314987">
    <property type="component" value="Unassembled WGS sequence"/>
</dbReference>
<dbReference type="PANTHER" id="PTHR23411">
    <property type="entry name" value="TAPASIN"/>
    <property type="match status" value="1"/>
</dbReference>
<evidence type="ECO:0000259" key="4">
    <source>
        <dbReference type="PROSITE" id="PS50835"/>
    </source>
</evidence>
<dbReference type="InterPro" id="IPR007110">
    <property type="entry name" value="Ig-like_dom"/>
</dbReference>
<dbReference type="SMART" id="SM00407">
    <property type="entry name" value="IGc1"/>
    <property type="match status" value="3"/>
</dbReference>
<dbReference type="InterPro" id="IPR013783">
    <property type="entry name" value="Ig-like_fold"/>
</dbReference>
<feature type="compositionally biased region" description="Basic and acidic residues" evidence="2">
    <location>
        <begin position="1"/>
        <end position="34"/>
    </location>
</feature>
<dbReference type="Gene3D" id="2.60.40.10">
    <property type="entry name" value="Immunoglobulins"/>
    <property type="match status" value="3"/>
</dbReference>
<evidence type="ECO:0000256" key="3">
    <source>
        <dbReference type="SAM" id="Phobius"/>
    </source>
</evidence>
<evidence type="ECO:0000313" key="5">
    <source>
        <dbReference type="Ensembl" id="ENSVURP00010017900.1"/>
    </source>
</evidence>
<dbReference type="Ensembl" id="ENSVURT00010020329.1">
    <property type="protein sequence ID" value="ENSVURP00010017900.1"/>
    <property type="gene ID" value="ENSVURG00010013637.1"/>
</dbReference>
<evidence type="ECO:0000256" key="2">
    <source>
        <dbReference type="SAM" id="MobiDB-lite"/>
    </source>
</evidence>
<proteinExistence type="predicted"/>
<dbReference type="CDD" id="cd05768">
    <property type="entry name" value="IgC1_CH3_IgAGD_CH4_IgAEM"/>
    <property type="match status" value="1"/>
</dbReference>
<reference evidence="6" key="1">
    <citation type="submission" date="2018-12" db="EMBL/GenBank/DDBJ databases">
        <authorList>
            <person name="Yazar S."/>
        </authorList>
    </citation>
    <scope>NUCLEOTIDE SEQUENCE [LARGE SCALE GENOMIC DNA]</scope>
</reference>
<dbReference type="FunFam" id="2.60.40.10:FF:000463">
    <property type="entry name" value="Immunoglobulin heavy constant gamma 1"/>
    <property type="match status" value="1"/>
</dbReference>
<feature type="domain" description="Ig-like" evidence="4">
    <location>
        <begin position="151"/>
        <end position="248"/>
    </location>
</feature>
<accession>A0A4X2L876</accession>
<feature type="region of interest" description="Disordered" evidence="2">
    <location>
        <begin position="1"/>
        <end position="44"/>
    </location>
</feature>
<keyword evidence="3" id="KW-0472">Membrane</keyword>
<evidence type="ECO:0000256" key="1">
    <source>
        <dbReference type="ARBA" id="ARBA00023319"/>
    </source>
</evidence>
<feature type="domain" description="Ig-like" evidence="4">
    <location>
        <begin position="39"/>
        <end position="131"/>
    </location>
</feature>
<dbReference type="InterPro" id="IPR050380">
    <property type="entry name" value="Immune_Resp_Modulators"/>
</dbReference>
<keyword evidence="6" id="KW-1185">Reference proteome</keyword>
<dbReference type="Pfam" id="PF07654">
    <property type="entry name" value="C1-set"/>
    <property type="match status" value="3"/>
</dbReference>
<dbReference type="GeneTree" id="ENSGT00940000163076"/>
<name>A0A4X2L876_VOMUR</name>
<keyword evidence="3" id="KW-1133">Transmembrane helix</keyword>
<reference evidence="5" key="2">
    <citation type="submission" date="2025-08" db="UniProtKB">
        <authorList>
            <consortium name="Ensembl"/>
        </authorList>
    </citation>
    <scope>IDENTIFICATION</scope>
</reference>
<keyword evidence="1" id="KW-0393">Immunoglobulin domain</keyword>
<dbReference type="OMA" id="DENCAEA"/>
<feature type="domain" description="Ig-like" evidence="4">
    <location>
        <begin position="257"/>
        <end position="354"/>
    </location>
</feature>
<keyword evidence="3" id="KW-0812">Transmembrane</keyword>
<dbReference type="SUPFAM" id="SSF48726">
    <property type="entry name" value="Immunoglobulin"/>
    <property type="match status" value="3"/>
</dbReference>
<dbReference type="InterPro" id="IPR003597">
    <property type="entry name" value="Ig_C1-set"/>
</dbReference>
<dbReference type="PROSITE" id="PS50835">
    <property type="entry name" value="IG_LIKE"/>
    <property type="match status" value="3"/>
</dbReference>